<gene>
    <name evidence="3" type="ORF">CAUJ_LOCUS7308</name>
</gene>
<evidence type="ECO:0000313" key="3">
    <source>
        <dbReference type="EMBL" id="CAD6191389.1"/>
    </source>
</evidence>
<organism evidence="3 4">
    <name type="scientific">Caenorhabditis auriculariae</name>
    <dbReference type="NCBI Taxonomy" id="2777116"/>
    <lineage>
        <taxon>Eukaryota</taxon>
        <taxon>Metazoa</taxon>
        <taxon>Ecdysozoa</taxon>
        <taxon>Nematoda</taxon>
        <taxon>Chromadorea</taxon>
        <taxon>Rhabditida</taxon>
        <taxon>Rhabditina</taxon>
        <taxon>Rhabditomorpha</taxon>
        <taxon>Rhabditoidea</taxon>
        <taxon>Rhabditidae</taxon>
        <taxon>Peloderinae</taxon>
        <taxon>Caenorhabditis</taxon>
    </lineage>
</organism>
<dbReference type="EMBL" id="CAJGYM010000020">
    <property type="protein sequence ID" value="CAD6191389.1"/>
    <property type="molecule type" value="Genomic_DNA"/>
</dbReference>
<feature type="chain" id="PRO_5035797341" description="Ground-like domain-containing protein" evidence="1">
    <location>
        <begin position="19"/>
        <end position="166"/>
    </location>
</feature>
<evidence type="ECO:0000256" key="1">
    <source>
        <dbReference type="SAM" id="SignalP"/>
    </source>
</evidence>
<keyword evidence="4" id="KW-1185">Reference proteome</keyword>
<sequence length="166" mass="17585">MRCLSLAVLLGSFASTAPFLFDLPLLGGGRPAGGCCCPAPPPPCGGPAYVPPPVYEAPPPPPPPAYVPPPGYSIGIRRKRETVSGELEASSSDLLCNSPTVKNIITKAMSEDAKASREKIHRLLSDELSRHLVVVCSSEPFEFTATHDSEFCAVKNGHFTCSAFVF</sequence>
<feature type="domain" description="Ground-like" evidence="2">
    <location>
        <begin position="94"/>
        <end position="164"/>
    </location>
</feature>
<dbReference type="OrthoDB" id="5843663at2759"/>
<protein>
    <recommendedName>
        <fullName evidence="2">Ground-like domain-containing protein</fullName>
    </recommendedName>
</protein>
<dbReference type="Proteomes" id="UP000835052">
    <property type="component" value="Unassembled WGS sequence"/>
</dbReference>
<dbReference type="InterPro" id="IPR007284">
    <property type="entry name" value="Ground-like_dom"/>
</dbReference>
<keyword evidence="1" id="KW-0732">Signal</keyword>
<feature type="signal peptide" evidence="1">
    <location>
        <begin position="1"/>
        <end position="18"/>
    </location>
</feature>
<name>A0A8S1H6V2_9PELO</name>
<evidence type="ECO:0000259" key="2">
    <source>
        <dbReference type="Pfam" id="PF04155"/>
    </source>
</evidence>
<evidence type="ECO:0000313" key="4">
    <source>
        <dbReference type="Proteomes" id="UP000835052"/>
    </source>
</evidence>
<comment type="caution">
    <text evidence="3">The sequence shown here is derived from an EMBL/GenBank/DDBJ whole genome shotgun (WGS) entry which is preliminary data.</text>
</comment>
<dbReference type="AlphaFoldDB" id="A0A8S1H6V2"/>
<accession>A0A8S1H6V2</accession>
<proteinExistence type="predicted"/>
<dbReference type="Pfam" id="PF04155">
    <property type="entry name" value="Ground-like"/>
    <property type="match status" value="1"/>
</dbReference>
<reference evidence="3" key="1">
    <citation type="submission" date="2020-10" db="EMBL/GenBank/DDBJ databases">
        <authorList>
            <person name="Kikuchi T."/>
        </authorList>
    </citation>
    <scope>NUCLEOTIDE SEQUENCE</scope>
    <source>
        <strain evidence="3">NKZ352</strain>
    </source>
</reference>